<gene>
    <name evidence="2" type="ORF">SR858_11205</name>
</gene>
<dbReference type="Proteomes" id="UP001326110">
    <property type="component" value="Chromosome"/>
</dbReference>
<evidence type="ECO:0000313" key="3">
    <source>
        <dbReference type="Proteomes" id="UP001326110"/>
    </source>
</evidence>
<feature type="region of interest" description="Disordered" evidence="1">
    <location>
        <begin position="79"/>
        <end position="101"/>
    </location>
</feature>
<dbReference type="RefSeq" id="WP_019920872.1">
    <property type="nucleotide sequence ID" value="NZ_CP140152.1"/>
</dbReference>
<sequence>MKADHPLTAHRIAAITAVLQDGPLCAHDVAPKIFLCYGHTWRVLKFMHTLGLVHIAKWPLRCTPRATRVSAYAVGAGVDAKKPKRRTGQQRQARAKSKLRRDAERYEFHLAKCRARKRKPARDPLVAAVFGGAAEVRP</sequence>
<name>A0ABZ0Y4A7_9BURK</name>
<dbReference type="GeneID" id="43162701"/>
<feature type="compositionally biased region" description="Basic residues" evidence="1">
    <location>
        <begin position="82"/>
        <end position="99"/>
    </location>
</feature>
<accession>A0ABZ0Y4A7</accession>
<evidence type="ECO:0008006" key="4">
    <source>
        <dbReference type="Google" id="ProtNLM"/>
    </source>
</evidence>
<evidence type="ECO:0000313" key="2">
    <source>
        <dbReference type="EMBL" id="WQH06865.1"/>
    </source>
</evidence>
<proteinExistence type="predicted"/>
<evidence type="ECO:0000256" key="1">
    <source>
        <dbReference type="SAM" id="MobiDB-lite"/>
    </source>
</evidence>
<keyword evidence="3" id="KW-1185">Reference proteome</keyword>
<protein>
    <recommendedName>
        <fullName evidence="4">Winged helix-turn helix domain-containing protein</fullName>
    </recommendedName>
</protein>
<organism evidence="2 3">
    <name type="scientific">Duganella zoogloeoides</name>
    <dbReference type="NCBI Taxonomy" id="75659"/>
    <lineage>
        <taxon>Bacteria</taxon>
        <taxon>Pseudomonadati</taxon>
        <taxon>Pseudomonadota</taxon>
        <taxon>Betaproteobacteria</taxon>
        <taxon>Burkholderiales</taxon>
        <taxon>Oxalobacteraceae</taxon>
        <taxon>Telluria group</taxon>
        <taxon>Duganella</taxon>
    </lineage>
</organism>
<dbReference type="EMBL" id="CP140152">
    <property type="protein sequence ID" value="WQH06865.1"/>
    <property type="molecule type" value="Genomic_DNA"/>
</dbReference>
<reference evidence="2 3" key="1">
    <citation type="submission" date="2023-11" db="EMBL/GenBank/DDBJ databases">
        <title>MicrobeMod: A computational toolkit for identifying prokaryotic methylation and restriction-modification with nanopore sequencing.</title>
        <authorList>
            <person name="Crits-Christoph A."/>
            <person name="Kang S.C."/>
            <person name="Lee H."/>
            <person name="Ostrov N."/>
        </authorList>
    </citation>
    <scope>NUCLEOTIDE SEQUENCE [LARGE SCALE GENOMIC DNA]</scope>
    <source>
        <strain evidence="2 3">ATCC 25935</strain>
    </source>
</reference>